<dbReference type="Pfam" id="PF13920">
    <property type="entry name" value="zf-C3HC4_3"/>
    <property type="match status" value="1"/>
</dbReference>
<evidence type="ECO:0000313" key="8">
    <source>
        <dbReference type="RefSeq" id="XP_022109077.1"/>
    </source>
</evidence>
<evidence type="ECO:0000256" key="3">
    <source>
        <dbReference type="PROSITE-ProRule" id="PRU00175"/>
    </source>
</evidence>
<dbReference type="AlphaFoldDB" id="A0A8B7ZZR5"/>
<dbReference type="GeneID" id="110989196"/>
<dbReference type="KEGG" id="aplc:110989196"/>
<dbReference type="Gene3D" id="1.10.1170.10">
    <property type="entry name" value="Inhibitor Of Apoptosis Protein (2mihbC-IAP-1), Chain A"/>
    <property type="match status" value="1"/>
</dbReference>
<feature type="region of interest" description="Disordered" evidence="4">
    <location>
        <begin position="1"/>
        <end position="21"/>
    </location>
</feature>
<dbReference type="OrthoDB" id="4034597at2759"/>
<dbReference type="GO" id="GO:0008270">
    <property type="term" value="F:zinc ion binding"/>
    <property type="evidence" value="ECO:0007669"/>
    <property type="project" value="UniProtKB-KW"/>
</dbReference>
<dbReference type="Gene3D" id="1.10.533.10">
    <property type="entry name" value="Death Domain, Fas"/>
    <property type="match status" value="1"/>
</dbReference>
<gene>
    <name evidence="7 8" type="primary">LOC110989196</name>
</gene>
<keyword evidence="1 3" id="KW-0479">Metal-binding</keyword>
<dbReference type="SUPFAM" id="SSF57850">
    <property type="entry name" value="RING/U-box"/>
    <property type="match status" value="1"/>
</dbReference>
<reference evidence="7 8" key="1">
    <citation type="submission" date="2025-04" db="UniProtKB">
        <authorList>
            <consortium name="RefSeq"/>
        </authorList>
    </citation>
    <scope>IDENTIFICATION</scope>
</reference>
<dbReference type="PROSITE" id="PS50089">
    <property type="entry name" value="ZF_RING_2"/>
    <property type="match status" value="1"/>
</dbReference>
<dbReference type="InterPro" id="IPR001841">
    <property type="entry name" value="Znf_RING"/>
</dbReference>
<dbReference type="InterPro" id="IPR011029">
    <property type="entry name" value="DEATH-like_dom_sf"/>
</dbReference>
<proteinExistence type="predicted"/>
<dbReference type="RefSeq" id="XP_022109076.1">
    <property type="nucleotide sequence ID" value="XM_022253384.1"/>
</dbReference>
<accession>A0A8B7ZZR5</accession>
<evidence type="ECO:0000256" key="1">
    <source>
        <dbReference type="ARBA" id="ARBA00022771"/>
    </source>
</evidence>
<protein>
    <submittedName>
        <fullName evidence="7 8">Baculoviral IAP repeat-containing protein 8-like</fullName>
    </submittedName>
</protein>
<sequence length="126" mass="13621">MAIPMEDGHSPQPGSGYTLSEAGKPITQATSDATGANADGLTTQLLNAGTIMEYRALKYKMMCKVCLRPDCIARVVFAPCGHMVMCKQCASTHLMASSVCPQSGCGQHIHYYIIATYHDGRMRFSN</sequence>
<evidence type="ECO:0000256" key="4">
    <source>
        <dbReference type="SAM" id="MobiDB-lite"/>
    </source>
</evidence>
<organism evidence="6 7">
    <name type="scientific">Acanthaster planci</name>
    <name type="common">Crown-of-thorns starfish</name>
    <dbReference type="NCBI Taxonomy" id="133434"/>
    <lineage>
        <taxon>Eukaryota</taxon>
        <taxon>Metazoa</taxon>
        <taxon>Echinodermata</taxon>
        <taxon>Eleutherozoa</taxon>
        <taxon>Asterozoa</taxon>
        <taxon>Asteroidea</taxon>
        <taxon>Valvatacea</taxon>
        <taxon>Valvatida</taxon>
        <taxon>Acanthasteridae</taxon>
        <taxon>Acanthaster</taxon>
    </lineage>
</organism>
<feature type="domain" description="RING-type" evidence="5">
    <location>
        <begin position="63"/>
        <end position="101"/>
    </location>
</feature>
<name>A0A8B7ZZR5_ACAPL</name>
<dbReference type="RefSeq" id="XP_022109077.1">
    <property type="nucleotide sequence ID" value="XM_022253385.1"/>
</dbReference>
<evidence type="ECO:0000259" key="5">
    <source>
        <dbReference type="PROSITE" id="PS50089"/>
    </source>
</evidence>
<keyword evidence="1 3" id="KW-0863">Zinc-finger</keyword>
<evidence type="ECO:0000313" key="6">
    <source>
        <dbReference type="Proteomes" id="UP000694845"/>
    </source>
</evidence>
<dbReference type="Proteomes" id="UP000694845">
    <property type="component" value="Unplaced"/>
</dbReference>
<keyword evidence="2" id="KW-0862">Zinc</keyword>
<keyword evidence="6" id="KW-1185">Reference proteome</keyword>
<evidence type="ECO:0000256" key="2">
    <source>
        <dbReference type="ARBA" id="ARBA00022833"/>
    </source>
</evidence>
<evidence type="ECO:0000313" key="7">
    <source>
        <dbReference type="RefSeq" id="XP_022109076.1"/>
    </source>
</evidence>